<organism evidence="2 3">
    <name type="scientific">Amycolatopsis jiangsuensis</name>
    <dbReference type="NCBI Taxonomy" id="1181879"/>
    <lineage>
        <taxon>Bacteria</taxon>
        <taxon>Bacillati</taxon>
        <taxon>Actinomycetota</taxon>
        <taxon>Actinomycetes</taxon>
        <taxon>Pseudonocardiales</taxon>
        <taxon>Pseudonocardiaceae</taxon>
        <taxon>Amycolatopsis</taxon>
    </lineage>
</organism>
<dbReference type="EMBL" id="JACHMG010000001">
    <property type="protein sequence ID" value="MBB4682833.1"/>
    <property type="molecule type" value="Genomic_DNA"/>
</dbReference>
<dbReference type="Proteomes" id="UP000581769">
    <property type="component" value="Unassembled WGS sequence"/>
</dbReference>
<dbReference type="RefSeq" id="WP_184777012.1">
    <property type="nucleotide sequence ID" value="NZ_JACHMG010000001.1"/>
</dbReference>
<name>A0A840ILL8_9PSEU</name>
<feature type="transmembrane region" description="Helical" evidence="1">
    <location>
        <begin position="78"/>
        <end position="97"/>
    </location>
</feature>
<keyword evidence="1" id="KW-0812">Transmembrane</keyword>
<evidence type="ECO:0000313" key="2">
    <source>
        <dbReference type="EMBL" id="MBB4682833.1"/>
    </source>
</evidence>
<accession>A0A840ILL8</accession>
<evidence type="ECO:0008006" key="4">
    <source>
        <dbReference type="Google" id="ProtNLM"/>
    </source>
</evidence>
<reference evidence="2 3" key="1">
    <citation type="submission" date="2020-08" db="EMBL/GenBank/DDBJ databases">
        <title>Sequencing the genomes of 1000 actinobacteria strains.</title>
        <authorList>
            <person name="Klenk H.-P."/>
        </authorList>
    </citation>
    <scope>NUCLEOTIDE SEQUENCE [LARGE SCALE GENOMIC DNA]</scope>
    <source>
        <strain evidence="2 3">DSM 45859</strain>
    </source>
</reference>
<keyword evidence="1" id="KW-1133">Transmembrane helix</keyword>
<feature type="transmembrane region" description="Helical" evidence="1">
    <location>
        <begin position="154"/>
        <end position="175"/>
    </location>
</feature>
<sequence>MNYLKSFLPWIVFAIVSTQADWRWSGLVGLVLAGGLLAVARREGRGWDCLVIELSALGFFTVLTVFSLSNPDSPLREYVGASSDVWLAITAWGSIALRRPFTLGIAKTTTPQHLWQRPAFRRTNLVITAVWASSLTVAGVAGSLLLGYAPHATIALIALKILAFVVPVVFTIRYVTHVRARAQKAA</sequence>
<feature type="transmembrane region" description="Helical" evidence="1">
    <location>
        <begin position="22"/>
        <end position="40"/>
    </location>
</feature>
<keyword evidence="3" id="KW-1185">Reference proteome</keyword>
<keyword evidence="1" id="KW-0472">Membrane</keyword>
<feature type="transmembrane region" description="Helical" evidence="1">
    <location>
        <begin position="47"/>
        <end position="66"/>
    </location>
</feature>
<dbReference type="AlphaFoldDB" id="A0A840ILL8"/>
<evidence type="ECO:0000313" key="3">
    <source>
        <dbReference type="Proteomes" id="UP000581769"/>
    </source>
</evidence>
<gene>
    <name evidence="2" type="ORF">BJY18_000318</name>
</gene>
<evidence type="ECO:0000256" key="1">
    <source>
        <dbReference type="SAM" id="Phobius"/>
    </source>
</evidence>
<comment type="caution">
    <text evidence="2">The sequence shown here is derived from an EMBL/GenBank/DDBJ whole genome shotgun (WGS) entry which is preliminary data.</text>
</comment>
<proteinExistence type="predicted"/>
<protein>
    <recommendedName>
        <fullName evidence="4">Intracellular septation protein A</fullName>
    </recommendedName>
</protein>
<feature type="transmembrane region" description="Helical" evidence="1">
    <location>
        <begin position="125"/>
        <end position="148"/>
    </location>
</feature>